<sequence length="610" mass="63131">MTRNSKFQLLAVAASLVITADATMQKRYGDGGVHHVDKRAPQVTRRAVLADKRDDSGVCGVSMKLCPSSLDGGCCPEDYDCAIGSCVATTKGPSTCGTMVGWYPCAAVYGGGCCPDGYQCQRGANCVPPSGSAYTYACPTGHFLCPASASYGCCPNGMGCAVNQCYATAPTTKTDIMVITTKASGGKTSIYTTTKTIVGTPDVPTALPTVVAGQDGDSQKVLKYFPSVVAKTSPTGAASEDGGGGISPAQLGGIVAGAVAFVIIVLVVGFLLFRRQRRKNKEAKKRGAITGGGGRHAGGEKAKPFQSVDSDNDTMSVDPLMMLPSSASPSPPHMHRPSPGLDSRISGDTPDLYGATSPDETPSSFAGGFQPVGRGGGAGHPGSTRHPSWDSATNNDTITSGYFDAQYVQRKQRHQRLVSSETGGVARTVSRMTHDSRPGYYGHGRDVSDASDASSSIAFTETEGRPSIGGATPTLVAELEAQPYVAELPPNSPASVSVLSSSAGGPSPIDPSTAGAYMQYHNGEHHRQRQRSSSGGSTTSVGSVATTTPGPGGRPPLVHQRKRSDGRAGTGRLGVVDEEMIHGYHGPREFLEGQTAAESPLTEIDEKSTK</sequence>
<feature type="compositionally biased region" description="Low complexity" evidence="1">
    <location>
        <begin position="319"/>
        <end position="328"/>
    </location>
</feature>
<feature type="compositionally biased region" description="Basic and acidic residues" evidence="1">
    <location>
        <begin position="433"/>
        <end position="448"/>
    </location>
</feature>
<keyword evidence="3" id="KW-0732">Signal</keyword>
<comment type="caution">
    <text evidence="4">The sequence shown here is derived from an EMBL/GenBank/DDBJ whole genome shotgun (WGS) entry which is preliminary data.</text>
</comment>
<feature type="chain" id="PRO_5008102853" evidence="3">
    <location>
        <begin position="23"/>
        <end position="610"/>
    </location>
</feature>
<dbReference type="CDD" id="cd12087">
    <property type="entry name" value="TM_EGFR-like"/>
    <property type="match status" value="1"/>
</dbReference>
<proteinExistence type="predicted"/>
<keyword evidence="2" id="KW-1133">Transmembrane helix</keyword>
<evidence type="ECO:0000256" key="2">
    <source>
        <dbReference type="SAM" id="Phobius"/>
    </source>
</evidence>
<gene>
    <name evidence="4" type="ORF">VFPBJ_05270</name>
</gene>
<name>A0A179GP58_PURLI</name>
<reference evidence="4 5" key="1">
    <citation type="submission" date="2016-01" db="EMBL/GenBank/DDBJ databases">
        <title>Biosynthesis of antibiotic leucinostatins and their inhibition on Phytophthora in bio-control Purpureocillium lilacinum.</title>
        <authorList>
            <person name="Wang G."/>
            <person name="Liu Z."/>
            <person name="Lin R."/>
            <person name="Li E."/>
            <person name="Mao Z."/>
            <person name="Ling J."/>
            <person name="Yin W."/>
            <person name="Xie B."/>
        </authorList>
    </citation>
    <scope>NUCLEOTIDE SEQUENCE [LARGE SCALE GENOMIC DNA]</scope>
    <source>
        <strain evidence="4">PLBJ-1</strain>
    </source>
</reference>
<dbReference type="Proteomes" id="UP000078240">
    <property type="component" value="Unassembled WGS sequence"/>
</dbReference>
<accession>A0A179GP58</accession>
<keyword evidence="2" id="KW-0472">Membrane</keyword>
<keyword evidence="2" id="KW-0812">Transmembrane</keyword>
<evidence type="ECO:0000313" key="5">
    <source>
        <dbReference type="Proteomes" id="UP000078240"/>
    </source>
</evidence>
<protein>
    <submittedName>
        <fullName evidence="4">Uncharacterized protein</fullName>
    </submittedName>
</protein>
<feature type="region of interest" description="Disordered" evidence="1">
    <location>
        <begin position="433"/>
        <end position="471"/>
    </location>
</feature>
<feature type="region of interest" description="Disordered" evidence="1">
    <location>
        <begin position="492"/>
        <end position="610"/>
    </location>
</feature>
<feature type="compositionally biased region" description="Basic and acidic residues" evidence="1">
    <location>
        <begin position="579"/>
        <end position="591"/>
    </location>
</feature>
<feature type="compositionally biased region" description="Low complexity" evidence="1">
    <location>
        <begin position="493"/>
        <end position="507"/>
    </location>
</feature>
<evidence type="ECO:0000256" key="3">
    <source>
        <dbReference type="SAM" id="SignalP"/>
    </source>
</evidence>
<organism evidence="4 5">
    <name type="scientific">Purpureocillium lilacinum</name>
    <name type="common">Paecilomyces lilacinus</name>
    <dbReference type="NCBI Taxonomy" id="33203"/>
    <lineage>
        <taxon>Eukaryota</taxon>
        <taxon>Fungi</taxon>
        <taxon>Dikarya</taxon>
        <taxon>Ascomycota</taxon>
        <taxon>Pezizomycotina</taxon>
        <taxon>Sordariomycetes</taxon>
        <taxon>Hypocreomycetidae</taxon>
        <taxon>Hypocreales</taxon>
        <taxon>Ophiocordycipitaceae</taxon>
        <taxon>Purpureocillium</taxon>
    </lineage>
</organism>
<feature type="signal peptide" evidence="3">
    <location>
        <begin position="1"/>
        <end position="22"/>
    </location>
</feature>
<feature type="compositionally biased region" description="Low complexity" evidence="1">
    <location>
        <begin position="532"/>
        <end position="549"/>
    </location>
</feature>
<feature type="transmembrane region" description="Helical" evidence="2">
    <location>
        <begin position="251"/>
        <end position="273"/>
    </location>
</feature>
<evidence type="ECO:0000313" key="4">
    <source>
        <dbReference type="EMBL" id="OAQ79685.1"/>
    </source>
</evidence>
<feature type="region of interest" description="Disordered" evidence="1">
    <location>
        <begin position="281"/>
        <end position="394"/>
    </location>
</feature>
<evidence type="ECO:0000256" key="1">
    <source>
        <dbReference type="SAM" id="MobiDB-lite"/>
    </source>
</evidence>
<dbReference type="EMBL" id="LSBH01000004">
    <property type="protein sequence ID" value="OAQ79685.1"/>
    <property type="molecule type" value="Genomic_DNA"/>
</dbReference>
<dbReference type="AlphaFoldDB" id="A0A179GP58"/>